<dbReference type="SUPFAM" id="SSF56601">
    <property type="entry name" value="beta-lactamase/transpeptidase-like"/>
    <property type="match status" value="1"/>
</dbReference>
<evidence type="ECO:0008006" key="4">
    <source>
        <dbReference type="Google" id="ProtNLM"/>
    </source>
</evidence>
<comment type="caution">
    <text evidence="2">The sequence shown here is derived from an EMBL/GenBank/DDBJ whole genome shotgun (WGS) entry which is preliminary data.</text>
</comment>
<reference evidence="3" key="1">
    <citation type="journal article" date="2019" name="Int. J. Syst. Evol. Microbiol.">
        <title>The Global Catalogue of Microorganisms (GCM) 10K type strain sequencing project: providing services to taxonomists for standard genome sequencing and annotation.</title>
        <authorList>
            <consortium name="The Broad Institute Genomics Platform"/>
            <consortium name="The Broad Institute Genome Sequencing Center for Infectious Disease"/>
            <person name="Wu L."/>
            <person name="Ma J."/>
        </authorList>
    </citation>
    <scope>NUCLEOTIDE SEQUENCE [LARGE SCALE GENOMIC DNA]</scope>
    <source>
        <strain evidence="3">JCM 17688</strain>
    </source>
</reference>
<dbReference type="Gene3D" id="3.40.710.10">
    <property type="entry name" value="DD-peptidase/beta-lactamase superfamily"/>
    <property type="match status" value="1"/>
</dbReference>
<accession>A0ABP8K654</accession>
<name>A0ABP8K654_9ACTN</name>
<evidence type="ECO:0000256" key="1">
    <source>
        <dbReference type="SAM" id="MobiDB-lite"/>
    </source>
</evidence>
<gene>
    <name evidence="2" type="ORF">GCM10023147_40220</name>
</gene>
<dbReference type="InterPro" id="IPR012338">
    <property type="entry name" value="Beta-lactam/transpept-like"/>
</dbReference>
<organism evidence="2 3">
    <name type="scientific">Tsukamurella soli</name>
    <dbReference type="NCBI Taxonomy" id="644556"/>
    <lineage>
        <taxon>Bacteria</taxon>
        <taxon>Bacillati</taxon>
        <taxon>Actinomycetota</taxon>
        <taxon>Actinomycetes</taxon>
        <taxon>Mycobacteriales</taxon>
        <taxon>Tsukamurellaceae</taxon>
        <taxon>Tsukamurella</taxon>
    </lineage>
</organism>
<evidence type="ECO:0000313" key="2">
    <source>
        <dbReference type="EMBL" id="GAA4401038.1"/>
    </source>
</evidence>
<feature type="region of interest" description="Disordered" evidence="1">
    <location>
        <begin position="47"/>
        <end position="73"/>
    </location>
</feature>
<keyword evidence="3" id="KW-1185">Reference proteome</keyword>
<dbReference type="PROSITE" id="PS51257">
    <property type="entry name" value="PROKAR_LIPOPROTEIN"/>
    <property type="match status" value="1"/>
</dbReference>
<evidence type="ECO:0000313" key="3">
    <source>
        <dbReference type="Proteomes" id="UP001500635"/>
    </source>
</evidence>
<feature type="compositionally biased region" description="Low complexity" evidence="1">
    <location>
        <begin position="55"/>
        <end position="64"/>
    </location>
</feature>
<protein>
    <recommendedName>
        <fullName evidence="4">Beta-lactamase class A</fullName>
    </recommendedName>
</protein>
<sequence length="306" mass="31197">MQRIHGFGRARGLITALLTVGALAVAGCTIGDDGSGVASHTAASTSPLVAPTLNPSASASRSAPPSRPAPPEPALAASFKTLVAQTDATVGVAVAPVGGGPGLAFGAAGDVAWSTSKVPLAIAASVLGPSVQADTRSAIIESDNAAAQRLWERLGGGRTAAAKVQAVLRADGDQQTTVNPFVTRPGYTAFGQTVWTYANQAAFAAHLPCDPKAAPILQLMQDVDTDQHWGVQQLFDGSAVKGGWGPTTDGRYYVRQLAVLDRGQRKVAVSIGILAPDFGSGQTLLDTVGAWVHANFDRLPTGSCPA</sequence>
<dbReference type="RefSeq" id="WP_344999394.1">
    <property type="nucleotide sequence ID" value="NZ_BAABFR010000084.1"/>
</dbReference>
<dbReference type="Proteomes" id="UP001500635">
    <property type="component" value="Unassembled WGS sequence"/>
</dbReference>
<dbReference type="EMBL" id="BAABFR010000084">
    <property type="protein sequence ID" value="GAA4401038.1"/>
    <property type="molecule type" value="Genomic_DNA"/>
</dbReference>
<proteinExistence type="predicted"/>